<keyword evidence="3" id="KW-1185">Reference proteome</keyword>
<evidence type="ECO:0000313" key="3">
    <source>
        <dbReference type="Proteomes" id="UP000309788"/>
    </source>
</evidence>
<dbReference type="Pfam" id="PF01494">
    <property type="entry name" value="FAD_binding_3"/>
    <property type="match status" value="1"/>
</dbReference>
<gene>
    <name evidence="2" type="ORF">FEM55_07000</name>
</gene>
<dbReference type="InterPro" id="IPR036188">
    <property type="entry name" value="FAD/NAD-bd_sf"/>
</dbReference>
<dbReference type="SUPFAM" id="SSF51905">
    <property type="entry name" value="FAD/NAD(P)-binding domain"/>
    <property type="match status" value="1"/>
</dbReference>
<comment type="caution">
    <text evidence="2">The sequence shown here is derived from an EMBL/GenBank/DDBJ whole genome shotgun (WGS) entry which is preliminary data.</text>
</comment>
<protein>
    <submittedName>
        <fullName evidence="2">NAD(P)/FAD-dependent oxidoreductase</fullName>
    </submittedName>
</protein>
<dbReference type="Proteomes" id="UP000309788">
    <property type="component" value="Unassembled WGS sequence"/>
</dbReference>
<organism evidence="2 3">
    <name type="scientific">Dyadobacter sediminis</name>
    <dbReference type="NCBI Taxonomy" id="1493691"/>
    <lineage>
        <taxon>Bacteria</taxon>
        <taxon>Pseudomonadati</taxon>
        <taxon>Bacteroidota</taxon>
        <taxon>Cytophagia</taxon>
        <taxon>Cytophagales</taxon>
        <taxon>Spirosomataceae</taxon>
        <taxon>Dyadobacter</taxon>
    </lineage>
</organism>
<dbReference type="PRINTS" id="PR00420">
    <property type="entry name" value="RNGMNOXGNASE"/>
</dbReference>
<dbReference type="AlphaFoldDB" id="A0A5R9KKX8"/>
<dbReference type="OrthoDB" id="1142316at2"/>
<reference evidence="2 3" key="1">
    <citation type="submission" date="2019-05" db="EMBL/GenBank/DDBJ databases">
        <authorList>
            <person name="Qu J.-H."/>
        </authorList>
    </citation>
    <scope>NUCLEOTIDE SEQUENCE [LARGE SCALE GENOMIC DNA]</scope>
    <source>
        <strain evidence="2 3">Z12</strain>
    </source>
</reference>
<sequence>MEMQAKKYDCAIIGGGLAGLCLAIQLAGNGISVVLFEKNQYPFHKVCGEYISMESFDFLSELGLPLEKLEVPLINKLGISSEKGFMLEHDLKMGGFGISRYSLDQNLFRIASEKGVAILQHCRVHDVQQHDPENFTIATSHGNFRSGIVCGSYGKYTPSFINLRNEAEKNTGSANYIGVKYHLKTNLSPDRIELHNFRDGYCGISKVDHDWHCLCYLTTSENLLKNGKDIKRMEENVLYRNPFLKSYFTNSQFVSSQPLVISNVHFSKKKTQAEGVFLLGDAAGSITPLCGNGMSMGMRASKLLANELIRFYRKEQSLKDAAMQYQSEWNKAFQNRIMAGSYLQNLFGKRNLTDITLKLLSKSPALTNKLVSLTHGNRF</sequence>
<proteinExistence type="predicted"/>
<dbReference type="PANTHER" id="PTHR42685">
    <property type="entry name" value="GERANYLGERANYL DIPHOSPHATE REDUCTASE"/>
    <property type="match status" value="1"/>
</dbReference>
<evidence type="ECO:0000313" key="2">
    <source>
        <dbReference type="EMBL" id="TLU96865.1"/>
    </source>
</evidence>
<dbReference type="Gene3D" id="3.50.50.60">
    <property type="entry name" value="FAD/NAD(P)-binding domain"/>
    <property type="match status" value="1"/>
</dbReference>
<dbReference type="GO" id="GO:0071949">
    <property type="term" value="F:FAD binding"/>
    <property type="evidence" value="ECO:0007669"/>
    <property type="project" value="InterPro"/>
</dbReference>
<name>A0A5R9KKX8_9BACT</name>
<dbReference type="PANTHER" id="PTHR42685:SF22">
    <property type="entry name" value="CONDITIONED MEDIUM FACTOR RECEPTOR 1"/>
    <property type="match status" value="1"/>
</dbReference>
<dbReference type="InterPro" id="IPR050407">
    <property type="entry name" value="Geranylgeranyl_reductase"/>
</dbReference>
<dbReference type="InterPro" id="IPR002938">
    <property type="entry name" value="FAD-bd"/>
</dbReference>
<feature type="domain" description="FAD-binding" evidence="1">
    <location>
        <begin position="8"/>
        <end position="131"/>
    </location>
</feature>
<dbReference type="EMBL" id="VCEI01000011">
    <property type="protein sequence ID" value="TLU96865.1"/>
    <property type="molecule type" value="Genomic_DNA"/>
</dbReference>
<evidence type="ECO:0000259" key="1">
    <source>
        <dbReference type="Pfam" id="PF01494"/>
    </source>
</evidence>
<accession>A0A5R9KKX8</accession>